<evidence type="ECO:0000313" key="3">
    <source>
        <dbReference type="Proteomes" id="UP000502298"/>
    </source>
</evidence>
<evidence type="ECO:0000256" key="1">
    <source>
        <dbReference type="SAM" id="SignalP"/>
    </source>
</evidence>
<name>A0A6H2EIS0_9ACTO</name>
<dbReference type="Proteomes" id="UP000502298">
    <property type="component" value="Chromosome"/>
</dbReference>
<dbReference type="AlphaFoldDB" id="A0A6H2EIS0"/>
<keyword evidence="3" id="KW-1185">Reference proteome</keyword>
<protein>
    <recommendedName>
        <fullName evidence="4">DUF5105 domain-containing protein</fullName>
    </recommendedName>
</protein>
<sequence length="113" mass="12207">MKKLVAGACVLAFSIAGLAGCSQGVDKEAVKEKFYTKFIEEVPSGELSDEKIEEFGHCLVDGIFDEISDEQIQDFSKALDKDKIEAGDLPEGVEDTVMKVSNGCAQKILMGDN</sequence>
<dbReference type="PROSITE" id="PS51257">
    <property type="entry name" value="PROKAR_LIPOPROTEIN"/>
    <property type="match status" value="1"/>
</dbReference>
<keyword evidence="1" id="KW-0732">Signal</keyword>
<feature type="signal peptide" evidence="1">
    <location>
        <begin position="1"/>
        <end position="19"/>
    </location>
</feature>
<reference evidence="2 3" key="1">
    <citation type="submission" date="2020-03" db="EMBL/GenBank/DDBJ databases">
        <title>Complete genome of Arcanobacterium buesumensis sp. nov. strain 2701.</title>
        <authorList>
            <person name="Borowiak M."/>
            <person name="Alssahen M."/>
            <person name="Laemmler C."/>
            <person name="Malorny B."/>
            <person name="Hassan A."/>
            <person name="Prenger-Berninghoff E."/>
            <person name="Ploetz M."/>
            <person name="Abdulmawjood A."/>
        </authorList>
    </citation>
    <scope>NUCLEOTIDE SEQUENCE [LARGE SCALE GENOMIC DNA]</scope>
    <source>
        <strain evidence="2 3">2701</strain>
    </source>
</reference>
<accession>A0A6H2EIS0</accession>
<evidence type="ECO:0000313" key="2">
    <source>
        <dbReference type="EMBL" id="QJC21090.1"/>
    </source>
</evidence>
<organism evidence="2 3">
    <name type="scientific">Arcanobacterium buesumense</name>
    <dbReference type="NCBI Taxonomy" id="2722751"/>
    <lineage>
        <taxon>Bacteria</taxon>
        <taxon>Bacillati</taxon>
        <taxon>Actinomycetota</taxon>
        <taxon>Actinomycetes</taxon>
        <taxon>Actinomycetales</taxon>
        <taxon>Actinomycetaceae</taxon>
        <taxon>Arcanobacterium</taxon>
    </lineage>
</organism>
<feature type="chain" id="PRO_5038393974" description="DUF5105 domain-containing protein" evidence="1">
    <location>
        <begin position="20"/>
        <end position="113"/>
    </location>
</feature>
<dbReference type="KEGG" id="arca:HC352_00195"/>
<dbReference type="RefSeq" id="WP_168917032.1">
    <property type="nucleotide sequence ID" value="NZ_CP050804.1"/>
</dbReference>
<proteinExistence type="predicted"/>
<gene>
    <name evidence="2" type="ORF">HC352_00195</name>
</gene>
<evidence type="ECO:0008006" key="4">
    <source>
        <dbReference type="Google" id="ProtNLM"/>
    </source>
</evidence>
<dbReference type="EMBL" id="CP050804">
    <property type="protein sequence ID" value="QJC21090.1"/>
    <property type="molecule type" value="Genomic_DNA"/>
</dbReference>